<comment type="caution">
    <text evidence="3">The sequence shown here is derived from an EMBL/GenBank/DDBJ whole genome shotgun (WGS) entry which is preliminary data.</text>
</comment>
<keyword evidence="1" id="KW-0812">Transmembrane</keyword>
<gene>
    <name evidence="3" type="ORF">K8V08_10015</name>
</gene>
<dbReference type="AlphaFoldDB" id="A0A921MEZ0"/>
<evidence type="ECO:0000256" key="1">
    <source>
        <dbReference type="SAM" id="Phobius"/>
    </source>
</evidence>
<accession>A0A921MEZ0</accession>
<sequence>MRIPSWAQKRADRLATGPHDRTVLVAYPQSRGAFAVPIIACIVAAATNIGVLVALLIAARGSGAAGTRTTVLLIAGIVVVTVLFAVVAYLVVTSFRTSVLATPRGVEIRQQWMRDTFVPWHQIARVEEQTHGYWAGTTVLALTSGKRIRIHAASSRRAMLYNGYRLADIHGRWPHAPTPWTQRLIDAHRAHLAGHV</sequence>
<protein>
    <recommendedName>
        <fullName evidence="2">Low molecular weight protein antigen 6 PH domain-containing protein</fullName>
    </recommendedName>
</protein>
<proteinExistence type="predicted"/>
<dbReference type="Pfam" id="PF10756">
    <property type="entry name" value="bPH_6"/>
    <property type="match status" value="1"/>
</dbReference>
<reference evidence="3" key="2">
    <citation type="submission" date="2021-09" db="EMBL/GenBank/DDBJ databases">
        <authorList>
            <person name="Gilroy R."/>
        </authorList>
    </citation>
    <scope>NUCLEOTIDE SEQUENCE</scope>
    <source>
        <strain evidence="3">ChiGjej5B5-7349</strain>
    </source>
</reference>
<feature type="domain" description="Low molecular weight protein antigen 6 PH" evidence="2">
    <location>
        <begin position="96"/>
        <end position="149"/>
    </location>
</feature>
<evidence type="ECO:0000313" key="3">
    <source>
        <dbReference type="EMBL" id="HJG80731.1"/>
    </source>
</evidence>
<dbReference type="Proteomes" id="UP000784435">
    <property type="component" value="Unassembled WGS sequence"/>
</dbReference>
<name>A0A921MEZ0_9MICO</name>
<dbReference type="InterPro" id="IPR019692">
    <property type="entry name" value="CFP-6_PH"/>
</dbReference>
<organism evidence="3 4">
    <name type="scientific">Brevibacterium senegalense</name>
    <dbReference type="NCBI Taxonomy" id="1033736"/>
    <lineage>
        <taxon>Bacteria</taxon>
        <taxon>Bacillati</taxon>
        <taxon>Actinomycetota</taxon>
        <taxon>Actinomycetes</taxon>
        <taxon>Micrococcales</taxon>
        <taxon>Brevibacteriaceae</taxon>
        <taxon>Brevibacterium</taxon>
    </lineage>
</organism>
<reference evidence="3" key="1">
    <citation type="journal article" date="2021" name="PeerJ">
        <title>Extensive microbial diversity within the chicken gut microbiome revealed by metagenomics and culture.</title>
        <authorList>
            <person name="Gilroy R."/>
            <person name="Ravi A."/>
            <person name="Getino M."/>
            <person name="Pursley I."/>
            <person name="Horton D.L."/>
            <person name="Alikhan N.F."/>
            <person name="Baker D."/>
            <person name="Gharbi K."/>
            <person name="Hall N."/>
            <person name="Watson M."/>
            <person name="Adriaenssens E.M."/>
            <person name="Foster-Nyarko E."/>
            <person name="Jarju S."/>
            <person name="Secka A."/>
            <person name="Antonio M."/>
            <person name="Oren A."/>
            <person name="Chaudhuri R.R."/>
            <person name="La Ragione R."/>
            <person name="Hildebrand F."/>
            <person name="Pallen M.J."/>
        </authorList>
    </citation>
    <scope>NUCLEOTIDE SEQUENCE</scope>
    <source>
        <strain evidence="3">ChiGjej5B5-7349</strain>
    </source>
</reference>
<feature type="transmembrane region" description="Helical" evidence="1">
    <location>
        <begin position="34"/>
        <end position="59"/>
    </location>
</feature>
<evidence type="ECO:0000313" key="4">
    <source>
        <dbReference type="Proteomes" id="UP000784435"/>
    </source>
</evidence>
<keyword evidence="1" id="KW-1133">Transmembrane helix</keyword>
<feature type="transmembrane region" description="Helical" evidence="1">
    <location>
        <begin position="71"/>
        <end position="92"/>
    </location>
</feature>
<keyword evidence="1" id="KW-0472">Membrane</keyword>
<dbReference type="EMBL" id="DYUK01000218">
    <property type="protein sequence ID" value="HJG80731.1"/>
    <property type="molecule type" value="Genomic_DNA"/>
</dbReference>
<evidence type="ECO:0000259" key="2">
    <source>
        <dbReference type="Pfam" id="PF10756"/>
    </source>
</evidence>